<name>A0A8G0KXY6_9FLAO</name>
<dbReference type="Pfam" id="PF10825">
    <property type="entry name" value="DUF2752"/>
    <property type="match status" value="1"/>
</dbReference>
<keyword evidence="1" id="KW-0812">Transmembrane</keyword>
<feature type="transmembrane region" description="Helical" evidence="1">
    <location>
        <begin position="81"/>
        <end position="99"/>
    </location>
</feature>
<evidence type="ECO:0000313" key="2">
    <source>
        <dbReference type="EMBL" id="QYS89300.1"/>
    </source>
</evidence>
<dbReference type="EMBL" id="CP067378">
    <property type="protein sequence ID" value="QYS89300.1"/>
    <property type="molecule type" value="Genomic_DNA"/>
</dbReference>
<reference evidence="2" key="1">
    <citation type="submission" date="2020-12" db="EMBL/GenBank/DDBJ databases">
        <title>Genome sequencing of genetic groups of Flavobacterium columnare.</title>
        <authorList>
            <person name="Waldbieser G.C."/>
            <person name="Griffin M.J."/>
            <person name="LaFrentz B.R."/>
        </authorList>
    </citation>
    <scope>NUCLEOTIDE SEQUENCE</scope>
    <source>
        <strain evidence="2">90-106</strain>
    </source>
</reference>
<accession>A0A8G0KXY6</accession>
<sequence>MNSIFTVVQKIILNDFMIPCLFKILFKVDCLGCGAQRALILLLKGEVQHAFLMYPPLFSIIPYLILIIGRYFKFFIFSSKIILSLGYLNFIIMVISYYSKHFT</sequence>
<feature type="transmembrane region" description="Helical" evidence="1">
    <location>
        <begin position="51"/>
        <end position="69"/>
    </location>
</feature>
<dbReference type="KEGG" id="fdv:JJC05_02700"/>
<keyword evidence="1" id="KW-1133">Transmembrane helix</keyword>
<dbReference type="Proteomes" id="UP000824721">
    <property type="component" value="Chromosome"/>
</dbReference>
<evidence type="ECO:0000256" key="1">
    <source>
        <dbReference type="SAM" id="Phobius"/>
    </source>
</evidence>
<dbReference type="AlphaFoldDB" id="A0A8G0KXY6"/>
<proteinExistence type="predicted"/>
<gene>
    <name evidence="2" type="ORF">JJC05_02700</name>
</gene>
<keyword evidence="1" id="KW-0472">Membrane</keyword>
<dbReference type="InterPro" id="IPR021215">
    <property type="entry name" value="DUF2752"/>
</dbReference>
<protein>
    <submittedName>
        <fullName evidence="2">DUF2752 domain-containing protein</fullName>
    </submittedName>
</protein>
<dbReference type="RefSeq" id="WP_105196731.1">
    <property type="nucleotide sequence ID" value="NZ_OLKH01000120.1"/>
</dbReference>
<organism evidence="2">
    <name type="scientific">Flavobacterium columnare</name>
    <dbReference type="NCBI Taxonomy" id="996"/>
    <lineage>
        <taxon>Bacteria</taxon>
        <taxon>Pseudomonadati</taxon>
        <taxon>Bacteroidota</taxon>
        <taxon>Flavobacteriia</taxon>
        <taxon>Flavobacteriales</taxon>
        <taxon>Flavobacteriaceae</taxon>
        <taxon>Flavobacterium</taxon>
    </lineage>
</organism>